<organism evidence="1 2">
    <name type="scientific">Cetraspora pellucida</name>
    <dbReference type="NCBI Taxonomy" id="1433469"/>
    <lineage>
        <taxon>Eukaryota</taxon>
        <taxon>Fungi</taxon>
        <taxon>Fungi incertae sedis</taxon>
        <taxon>Mucoromycota</taxon>
        <taxon>Glomeromycotina</taxon>
        <taxon>Glomeromycetes</taxon>
        <taxon>Diversisporales</taxon>
        <taxon>Gigasporaceae</taxon>
        <taxon>Cetraspora</taxon>
    </lineage>
</organism>
<reference evidence="1" key="1">
    <citation type="submission" date="2021-06" db="EMBL/GenBank/DDBJ databases">
        <authorList>
            <person name="Kallberg Y."/>
            <person name="Tangrot J."/>
            <person name="Rosling A."/>
        </authorList>
    </citation>
    <scope>NUCLEOTIDE SEQUENCE</scope>
    <source>
        <strain evidence="1">FL966</strain>
    </source>
</reference>
<dbReference type="InterPro" id="IPR052766">
    <property type="entry name" value="S41A_metabolite_peptidase"/>
</dbReference>
<keyword evidence="2" id="KW-1185">Reference proteome</keyword>
<dbReference type="PANTHER" id="PTHR37049">
    <property type="entry name" value="PEPTIDASE S41 FAMILY PROTEIN"/>
    <property type="match status" value="1"/>
</dbReference>
<dbReference type="AlphaFoldDB" id="A0A9N9NNM8"/>
<dbReference type="PANTHER" id="PTHR37049:SF4">
    <property type="entry name" value="RHODANESE DOMAIN-CONTAINING PROTEIN"/>
    <property type="match status" value="1"/>
</dbReference>
<protein>
    <submittedName>
        <fullName evidence="1">1215_t:CDS:1</fullName>
    </submittedName>
</protein>
<name>A0A9N9NNM8_9GLOM</name>
<dbReference type="OrthoDB" id="27214at2759"/>
<comment type="caution">
    <text evidence="1">The sequence shown here is derived from an EMBL/GenBank/DDBJ whole genome shotgun (WGS) entry which is preliminary data.</text>
</comment>
<evidence type="ECO:0000313" key="1">
    <source>
        <dbReference type="EMBL" id="CAG8744807.1"/>
    </source>
</evidence>
<sequence>DDDPCAPVVATLHPKYTDVRNCLTSFPYNAFVANETVDLLKKYTSEFYVLFNQAREQEKPGFTFESVDLIEELDKIIKSNPKSEFEFMVIKVFDDLVDPTNIDCEVSFIDSIPAFDAIKNFANNQSFISRDLGVRLNNALTSISLVDGKPWVLGSEFTVRVDLPETDSIEYALICPNTVTKNVTREWFVTFLEFKGQNESFYKDFCLVNTGGPKTLEDLKVTKELNIVPYTFHPKVKEILTKNPQPSNSVKLSKATLVFDAGNAQFYKSINSDFGIIVLISEVGDTESTLKGFKTLANDSSIKKLVIDISNNPGGGIQYAQFIDALLVPSNFTPFPDDMNVQSDLVQKAITQAFNKADPDPLDPIRLINFITGKTYDSPEEFIGSNEFRRGGSLSKYSTKHFIDTDLSGLIKLPWDAENIIILSNGASGSAASLISQYLSEVGQIRTVSVGGFANQDLSFASFTGGQVFDSFTMFQVLTNLDITDLPPLNSRYNNLGLTFTLKEAYSLKNPDTVLDFDFRPADHRLYYDAQNIRDPSLLWVEAANFINSTSA</sequence>
<accession>A0A9N9NNM8</accession>
<dbReference type="Gene3D" id="3.90.226.10">
    <property type="entry name" value="2-enoyl-CoA Hydratase, Chain A, domain 1"/>
    <property type="match status" value="1"/>
</dbReference>
<gene>
    <name evidence="1" type="ORF">CPELLU_LOCUS14303</name>
</gene>
<feature type="non-terminal residue" evidence="1">
    <location>
        <position position="1"/>
    </location>
</feature>
<dbReference type="EMBL" id="CAJVQA010016742">
    <property type="protein sequence ID" value="CAG8744807.1"/>
    <property type="molecule type" value="Genomic_DNA"/>
</dbReference>
<proteinExistence type="predicted"/>
<evidence type="ECO:0000313" key="2">
    <source>
        <dbReference type="Proteomes" id="UP000789759"/>
    </source>
</evidence>
<dbReference type="SUPFAM" id="SSF52096">
    <property type="entry name" value="ClpP/crotonase"/>
    <property type="match status" value="1"/>
</dbReference>
<dbReference type="Proteomes" id="UP000789759">
    <property type="component" value="Unassembled WGS sequence"/>
</dbReference>
<dbReference type="InterPro" id="IPR029045">
    <property type="entry name" value="ClpP/crotonase-like_dom_sf"/>
</dbReference>